<gene>
    <name evidence="2" type="ORF">ECRASSUSDP1_LOCUS13251</name>
</gene>
<feature type="compositionally biased region" description="Basic and acidic residues" evidence="1">
    <location>
        <begin position="209"/>
        <end position="218"/>
    </location>
</feature>
<feature type="region of interest" description="Disordered" evidence="1">
    <location>
        <begin position="176"/>
        <end position="270"/>
    </location>
</feature>
<organism evidence="2 3">
    <name type="scientific">Euplotes crassus</name>
    <dbReference type="NCBI Taxonomy" id="5936"/>
    <lineage>
        <taxon>Eukaryota</taxon>
        <taxon>Sar</taxon>
        <taxon>Alveolata</taxon>
        <taxon>Ciliophora</taxon>
        <taxon>Intramacronucleata</taxon>
        <taxon>Spirotrichea</taxon>
        <taxon>Hypotrichia</taxon>
        <taxon>Euplotida</taxon>
        <taxon>Euplotidae</taxon>
        <taxon>Moneuplotes</taxon>
    </lineage>
</organism>
<accession>A0AAD1UUA0</accession>
<dbReference type="EMBL" id="CAMPGE010013181">
    <property type="protein sequence ID" value="CAI2371925.1"/>
    <property type="molecule type" value="Genomic_DNA"/>
</dbReference>
<feature type="compositionally biased region" description="Low complexity" evidence="1">
    <location>
        <begin position="219"/>
        <end position="228"/>
    </location>
</feature>
<name>A0AAD1UUA0_EUPCR</name>
<reference evidence="2" key="1">
    <citation type="submission" date="2023-07" db="EMBL/GenBank/DDBJ databases">
        <authorList>
            <consortium name="AG Swart"/>
            <person name="Singh M."/>
            <person name="Singh A."/>
            <person name="Seah K."/>
            <person name="Emmerich C."/>
        </authorList>
    </citation>
    <scope>NUCLEOTIDE SEQUENCE</scope>
    <source>
        <strain evidence="2">DP1</strain>
    </source>
</reference>
<feature type="region of interest" description="Disordered" evidence="1">
    <location>
        <begin position="70"/>
        <end position="93"/>
    </location>
</feature>
<evidence type="ECO:0000256" key="1">
    <source>
        <dbReference type="SAM" id="MobiDB-lite"/>
    </source>
</evidence>
<dbReference type="AlphaFoldDB" id="A0AAD1UUA0"/>
<comment type="caution">
    <text evidence="2">The sequence shown here is derived from an EMBL/GenBank/DDBJ whole genome shotgun (WGS) entry which is preliminary data.</text>
</comment>
<keyword evidence="3" id="KW-1185">Reference proteome</keyword>
<feature type="compositionally biased region" description="Polar residues" evidence="1">
    <location>
        <begin position="184"/>
        <end position="193"/>
    </location>
</feature>
<sequence length="270" mass="31196">MFKMNKVRKREEDTYEATIMRYHFDYQSSNPIGKDGKVSFRRLSCYAAQDKFKQNNIVWGNLEKDIMNHPGLKKQSSSDANPPEIQDFSPLYARPMSGRKSMISRMLVCQSESDESEDERMRKITTNMLNSIHLNNRKNKKFRLDALKNKLTQIIEQGEDYIESEDDSNLRASGIALKREKSSSETATFNNNDEPSHNHSKVKSRKIPLKTEENKEMDSSSFFSDSYSGEGDNEDSESYNNSNSLQDSESRRNSESCRDSEGDFLQSHFQ</sequence>
<evidence type="ECO:0000313" key="3">
    <source>
        <dbReference type="Proteomes" id="UP001295684"/>
    </source>
</evidence>
<evidence type="ECO:0000313" key="2">
    <source>
        <dbReference type="EMBL" id="CAI2371925.1"/>
    </source>
</evidence>
<feature type="compositionally biased region" description="Basic and acidic residues" evidence="1">
    <location>
        <begin position="248"/>
        <end position="261"/>
    </location>
</feature>
<proteinExistence type="predicted"/>
<feature type="compositionally biased region" description="Basic residues" evidence="1">
    <location>
        <begin position="198"/>
        <end position="208"/>
    </location>
</feature>
<protein>
    <submittedName>
        <fullName evidence="2">Uncharacterized protein</fullName>
    </submittedName>
</protein>
<dbReference type="Proteomes" id="UP001295684">
    <property type="component" value="Unassembled WGS sequence"/>
</dbReference>